<dbReference type="Proteomes" id="UP000829196">
    <property type="component" value="Unassembled WGS sequence"/>
</dbReference>
<keyword evidence="1" id="KW-0472">Membrane</keyword>
<evidence type="ECO:0000313" key="3">
    <source>
        <dbReference type="Proteomes" id="UP000829196"/>
    </source>
</evidence>
<comment type="caution">
    <text evidence="2">The sequence shown here is derived from an EMBL/GenBank/DDBJ whole genome shotgun (WGS) entry which is preliminary data.</text>
</comment>
<evidence type="ECO:0000313" key="2">
    <source>
        <dbReference type="EMBL" id="KAI0494103.1"/>
    </source>
</evidence>
<gene>
    <name evidence="2" type="ORF">KFK09_024234</name>
</gene>
<keyword evidence="3" id="KW-1185">Reference proteome</keyword>
<proteinExistence type="predicted"/>
<name>A0A8T3ADH6_DENNO</name>
<feature type="transmembrane region" description="Helical" evidence="1">
    <location>
        <begin position="31"/>
        <end position="52"/>
    </location>
</feature>
<protein>
    <submittedName>
        <fullName evidence="2">Uncharacterized protein</fullName>
    </submittedName>
</protein>
<organism evidence="2 3">
    <name type="scientific">Dendrobium nobile</name>
    <name type="common">Orchid</name>
    <dbReference type="NCBI Taxonomy" id="94219"/>
    <lineage>
        <taxon>Eukaryota</taxon>
        <taxon>Viridiplantae</taxon>
        <taxon>Streptophyta</taxon>
        <taxon>Embryophyta</taxon>
        <taxon>Tracheophyta</taxon>
        <taxon>Spermatophyta</taxon>
        <taxon>Magnoliopsida</taxon>
        <taxon>Liliopsida</taxon>
        <taxon>Asparagales</taxon>
        <taxon>Orchidaceae</taxon>
        <taxon>Epidendroideae</taxon>
        <taxon>Malaxideae</taxon>
        <taxon>Dendrobiinae</taxon>
        <taxon>Dendrobium</taxon>
    </lineage>
</organism>
<accession>A0A8T3ADH6</accession>
<sequence>MEEQEYLKLLSVIDAIHFDEEKNNAEETLFLLWWTFLVVQLQIAFGHWTYWLH</sequence>
<reference evidence="2" key="1">
    <citation type="journal article" date="2022" name="Front. Genet.">
        <title>Chromosome-Scale Assembly of the Dendrobium nobile Genome Provides Insights Into the Molecular Mechanism of the Biosynthesis of the Medicinal Active Ingredient of Dendrobium.</title>
        <authorList>
            <person name="Xu Q."/>
            <person name="Niu S.-C."/>
            <person name="Li K.-L."/>
            <person name="Zheng P.-J."/>
            <person name="Zhang X.-J."/>
            <person name="Jia Y."/>
            <person name="Liu Y."/>
            <person name="Niu Y.-X."/>
            <person name="Yu L.-H."/>
            <person name="Chen D.-F."/>
            <person name="Zhang G.-Q."/>
        </authorList>
    </citation>
    <scope>NUCLEOTIDE SEQUENCE</scope>
    <source>
        <tissue evidence="2">Leaf</tissue>
    </source>
</reference>
<dbReference type="SMR" id="A0A8T3ADH6"/>
<dbReference type="AlphaFoldDB" id="A0A8T3ADH6"/>
<keyword evidence="1" id="KW-1133">Transmembrane helix</keyword>
<dbReference type="EMBL" id="JAGYWB010000017">
    <property type="protein sequence ID" value="KAI0494103.1"/>
    <property type="molecule type" value="Genomic_DNA"/>
</dbReference>
<evidence type="ECO:0000256" key="1">
    <source>
        <dbReference type="SAM" id="Phobius"/>
    </source>
</evidence>
<keyword evidence="1" id="KW-0812">Transmembrane</keyword>